<name>A0A176VYS8_MARPO</name>
<feature type="signal peptide" evidence="5">
    <location>
        <begin position="1"/>
        <end position="26"/>
    </location>
</feature>
<evidence type="ECO:0000256" key="2">
    <source>
        <dbReference type="ARBA" id="ARBA00023295"/>
    </source>
</evidence>
<evidence type="ECO:0000256" key="5">
    <source>
        <dbReference type="SAM" id="SignalP"/>
    </source>
</evidence>
<dbReference type="PROSITE" id="PS51762">
    <property type="entry name" value="GH16_2"/>
    <property type="match status" value="1"/>
</dbReference>
<protein>
    <recommendedName>
        <fullName evidence="6">GH16 domain-containing protein</fullName>
    </recommendedName>
</protein>
<dbReference type="AlphaFoldDB" id="A0A176VYS8"/>
<dbReference type="GO" id="GO:0004553">
    <property type="term" value="F:hydrolase activity, hydrolyzing O-glycosyl compounds"/>
    <property type="evidence" value="ECO:0007669"/>
    <property type="project" value="InterPro"/>
</dbReference>
<evidence type="ECO:0000313" key="8">
    <source>
        <dbReference type="Proteomes" id="UP000077202"/>
    </source>
</evidence>
<evidence type="ECO:0000259" key="6">
    <source>
        <dbReference type="PROSITE" id="PS51762"/>
    </source>
</evidence>
<dbReference type="GO" id="GO:0016762">
    <property type="term" value="F:xyloglucan:xyloglucosyl transferase activity"/>
    <property type="evidence" value="ECO:0007669"/>
    <property type="project" value="InterPro"/>
</dbReference>
<dbReference type="InterPro" id="IPR016455">
    <property type="entry name" value="XTH"/>
</dbReference>
<dbReference type="InterPro" id="IPR008264">
    <property type="entry name" value="Beta_glucanase"/>
</dbReference>
<feature type="glycosylation site" description="N-linked (GlcNAc...) asparagine" evidence="4">
    <location>
        <position position="120"/>
    </location>
</feature>
<dbReference type="Pfam" id="PF00722">
    <property type="entry name" value="Glyco_hydro_16"/>
    <property type="match status" value="1"/>
</dbReference>
<dbReference type="Proteomes" id="UP000077202">
    <property type="component" value="Unassembled WGS sequence"/>
</dbReference>
<dbReference type="InterPro" id="IPR013320">
    <property type="entry name" value="ConA-like_dom_sf"/>
</dbReference>
<organism evidence="7 8">
    <name type="scientific">Marchantia polymorpha subsp. ruderalis</name>
    <dbReference type="NCBI Taxonomy" id="1480154"/>
    <lineage>
        <taxon>Eukaryota</taxon>
        <taxon>Viridiplantae</taxon>
        <taxon>Streptophyta</taxon>
        <taxon>Embryophyta</taxon>
        <taxon>Marchantiophyta</taxon>
        <taxon>Marchantiopsida</taxon>
        <taxon>Marchantiidae</taxon>
        <taxon>Marchantiales</taxon>
        <taxon>Marchantiaceae</taxon>
        <taxon>Marchantia</taxon>
    </lineage>
</organism>
<keyword evidence="1" id="KW-0378">Hydrolase</keyword>
<feature type="active site" description="Nucleophile" evidence="3">
    <location>
        <position position="112"/>
    </location>
</feature>
<sequence>MARPQQMSAMWILGLMFAALTASAYAQSTNTLDTTTFDEAFNVLYGADNQIERSMDGRAVSLSMTELTGSGFQSKDTYLFGQLSMKLKLVPGDAAGVVVCFYLHTMTENHDEFDFEFLGNKSGEPVILQTNIYANGNGGREERIFLWFDPAEKFHTYTVLWNHNQVVFYVDSVPIRVLRNTPQSQSFYPKVRPMYVFSSIWNGDDWATRGGLDKVNWTNAPFLAHYKDFKMNGCVYNGVDPAPDCVSPFYSTTWWSTHDELNAVELRKLEWVRSNYMIYDYWDGGKDSSVEDISSFNGRALYPSAAV</sequence>
<dbReference type="InterPro" id="IPR000757">
    <property type="entry name" value="Beta-glucanase-like"/>
</dbReference>
<dbReference type="EMBL" id="LVLJ01002323">
    <property type="protein sequence ID" value="OAE25553.1"/>
    <property type="molecule type" value="Genomic_DNA"/>
</dbReference>
<dbReference type="Gene3D" id="2.60.120.200">
    <property type="match status" value="1"/>
</dbReference>
<dbReference type="SUPFAM" id="SSF49899">
    <property type="entry name" value="Concanavalin A-like lectins/glucanases"/>
    <property type="match status" value="1"/>
</dbReference>
<dbReference type="GO" id="GO:0010411">
    <property type="term" value="P:xyloglucan metabolic process"/>
    <property type="evidence" value="ECO:0007669"/>
    <property type="project" value="InterPro"/>
</dbReference>
<dbReference type="CDD" id="cd02176">
    <property type="entry name" value="GH16_XET"/>
    <property type="match status" value="1"/>
</dbReference>
<gene>
    <name evidence="7" type="ORF">AXG93_2022s1040</name>
</gene>
<feature type="domain" description="GH16" evidence="6">
    <location>
        <begin position="23"/>
        <end position="226"/>
    </location>
</feature>
<keyword evidence="8" id="KW-1185">Reference proteome</keyword>
<evidence type="ECO:0000313" key="7">
    <source>
        <dbReference type="EMBL" id="OAE25553.1"/>
    </source>
</evidence>
<keyword evidence="2" id="KW-0326">Glycosidase</keyword>
<proteinExistence type="predicted"/>
<keyword evidence="5" id="KW-0732">Signal</keyword>
<reference evidence="7" key="1">
    <citation type="submission" date="2016-03" db="EMBL/GenBank/DDBJ databases">
        <title>Mechanisms controlling the formation of the plant cell surface in tip-growing cells are functionally conserved among land plants.</title>
        <authorList>
            <person name="Honkanen S."/>
            <person name="Jones V.A."/>
            <person name="Morieri G."/>
            <person name="Champion C."/>
            <person name="Hetherington A.J."/>
            <person name="Kelly S."/>
            <person name="Saint-Marcoux D."/>
            <person name="Proust H."/>
            <person name="Prescott H."/>
            <person name="Dolan L."/>
        </authorList>
    </citation>
    <scope>NUCLEOTIDE SEQUENCE [LARGE SCALE GENOMIC DNA]</scope>
    <source>
        <tissue evidence="7">Whole gametophyte</tissue>
    </source>
</reference>
<dbReference type="GO" id="GO:0042546">
    <property type="term" value="P:cell wall biogenesis"/>
    <property type="evidence" value="ECO:0007669"/>
    <property type="project" value="InterPro"/>
</dbReference>
<dbReference type="InterPro" id="IPR044791">
    <property type="entry name" value="Beta-glucanase/XTH"/>
</dbReference>
<accession>A0A176VYS8</accession>
<feature type="active site" description="Proton donor" evidence="3">
    <location>
        <position position="116"/>
    </location>
</feature>
<evidence type="ECO:0000256" key="4">
    <source>
        <dbReference type="PIRSR" id="PIRSR005604-2"/>
    </source>
</evidence>
<evidence type="ECO:0000256" key="1">
    <source>
        <dbReference type="ARBA" id="ARBA00022801"/>
    </source>
</evidence>
<feature type="chain" id="PRO_5008052194" description="GH16 domain-containing protein" evidence="5">
    <location>
        <begin position="27"/>
        <end position="307"/>
    </location>
</feature>
<dbReference type="PANTHER" id="PTHR31062">
    <property type="entry name" value="XYLOGLUCAN ENDOTRANSGLUCOSYLASE/HYDROLASE PROTEIN 8-RELATED"/>
    <property type="match status" value="1"/>
</dbReference>
<dbReference type="PIRSF" id="PIRSF005604">
    <property type="entry name" value="XET"/>
    <property type="match status" value="1"/>
</dbReference>
<evidence type="ECO:0000256" key="3">
    <source>
        <dbReference type="PIRSR" id="PIRSR005604-1"/>
    </source>
</evidence>
<comment type="caution">
    <text evidence="7">The sequence shown here is derived from an EMBL/GenBank/DDBJ whole genome shotgun (WGS) entry which is preliminary data.</text>
</comment>
<dbReference type="PRINTS" id="PR00737">
    <property type="entry name" value="GLHYDRLASE16"/>
</dbReference>